<evidence type="ECO:0000313" key="2">
    <source>
        <dbReference type="EMBL" id="PON26058.1"/>
    </source>
</evidence>
<gene>
    <name evidence="2" type="ORF">TGAM01_v205002</name>
</gene>
<dbReference type="SUPFAM" id="SSF52096">
    <property type="entry name" value="ClpP/crotonase"/>
    <property type="match status" value="1"/>
</dbReference>
<keyword evidence="1" id="KW-0732">Signal</keyword>
<dbReference type="Pfam" id="PF00378">
    <property type="entry name" value="ECH_1"/>
    <property type="match status" value="1"/>
</dbReference>
<organism evidence="2 3">
    <name type="scientific">Trichoderma gamsii</name>
    <dbReference type="NCBI Taxonomy" id="398673"/>
    <lineage>
        <taxon>Eukaryota</taxon>
        <taxon>Fungi</taxon>
        <taxon>Dikarya</taxon>
        <taxon>Ascomycota</taxon>
        <taxon>Pezizomycotina</taxon>
        <taxon>Sordariomycetes</taxon>
        <taxon>Hypocreomycetidae</taxon>
        <taxon>Hypocreales</taxon>
        <taxon>Hypocreaceae</taxon>
        <taxon>Trichoderma</taxon>
    </lineage>
</organism>
<comment type="caution">
    <text evidence="2">The sequence shown here is derived from an EMBL/GenBank/DDBJ whole genome shotgun (WGS) entry which is preliminary data.</text>
</comment>
<dbReference type="InterPro" id="IPR029045">
    <property type="entry name" value="ClpP/crotonase-like_dom_sf"/>
</dbReference>
<feature type="chain" id="PRO_5015158893" evidence="1">
    <location>
        <begin position="26"/>
        <end position="298"/>
    </location>
</feature>
<protein>
    <submittedName>
        <fullName evidence="2">Enoyl-CoA hydratase</fullName>
    </submittedName>
</protein>
<dbReference type="AlphaFoldDB" id="A0A2P4ZP52"/>
<feature type="signal peptide" evidence="1">
    <location>
        <begin position="1"/>
        <end position="25"/>
    </location>
</feature>
<evidence type="ECO:0000313" key="3">
    <source>
        <dbReference type="Proteomes" id="UP000054821"/>
    </source>
</evidence>
<sequence>MAVFKTLNKIVFYLALAQFWHSLVGAQILKQSCINDSCSAKRITISNPPINLWDANVITAFNDFMLSLQDQNDTKVVIFNSDSPDFWASTLDFNLFSPNGIPGRNASALVDTYFANLDLLLTTPVIFIGETNGRAWGAGDEHLLRMDLRFAGPQAQFGAPEAAVGVIHVGGLQQLVRLIGPGRSAEYLLAAAQVSASEAARVGWVNSVHPTAEALQQHVDSVATRIALFPIEALRATKASIAEQAPPKTAFENDLARFNQLASLPQALDNLTSVLRLSQNESRSWEENLNNNIVRQLY</sequence>
<dbReference type="GO" id="GO:0006635">
    <property type="term" value="P:fatty acid beta-oxidation"/>
    <property type="evidence" value="ECO:0007669"/>
    <property type="project" value="TreeGrafter"/>
</dbReference>
<dbReference type="Proteomes" id="UP000054821">
    <property type="component" value="Unassembled WGS sequence"/>
</dbReference>
<evidence type="ECO:0000256" key="1">
    <source>
        <dbReference type="SAM" id="SignalP"/>
    </source>
</evidence>
<name>A0A2P4ZP52_9HYPO</name>
<proteinExistence type="predicted"/>
<dbReference type="PANTHER" id="PTHR11941">
    <property type="entry name" value="ENOYL-COA HYDRATASE-RELATED"/>
    <property type="match status" value="1"/>
</dbReference>
<dbReference type="EMBL" id="JPDN02000015">
    <property type="protein sequence ID" value="PON26058.1"/>
    <property type="molecule type" value="Genomic_DNA"/>
</dbReference>
<dbReference type="STRING" id="398673.A0A2P4ZP52"/>
<keyword evidence="3" id="KW-1185">Reference proteome</keyword>
<dbReference type="InterPro" id="IPR001753">
    <property type="entry name" value="Enoyl-CoA_hydra/iso"/>
</dbReference>
<dbReference type="RefSeq" id="XP_018663240.1">
    <property type="nucleotide sequence ID" value="XM_018803543.1"/>
</dbReference>
<dbReference type="PANTHER" id="PTHR11941:SF141">
    <property type="entry name" value="ENOYL-COA HYDRATASE_ISOMERASE-RELATED"/>
    <property type="match status" value="1"/>
</dbReference>
<accession>A0A2P4ZP52</accession>
<reference evidence="2 3" key="1">
    <citation type="journal article" date="2016" name="Genome Announc.">
        <title>Draft Whole-Genome Sequence of Trichoderma gamsii T6085, a Promising Biocontrol Agent of Fusarium Head Blight on Wheat.</title>
        <authorList>
            <person name="Baroncelli R."/>
            <person name="Zapparata A."/>
            <person name="Piaggeschi G."/>
            <person name="Sarrocco S."/>
            <person name="Vannacci G."/>
        </authorList>
    </citation>
    <scope>NUCLEOTIDE SEQUENCE [LARGE SCALE GENOMIC DNA]</scope>
    <source>
        <strain evidence="2 3">T6085</strain>
    </source>
</reference>
<dbReference type="CDD" id="cd06558">
    <property type="entry name" value="crotonase-like"/>
    <property type="match status" value="1"/>
</dbReference>
<dbReference type="Gene3D" id="3.90.226.10">
    <property type="entry name" value="2-enoyl-CoA Hydratase, Chain A, domain 1"/>
    <property type="match status" value="1"/>
</dbReference>
<dbReference type="GeneID" id="29983626"/>